<dbReference type="OrthoDB" id="9803106at2"/>
<keyword evidence="3" id="KW-1185">Reference proteome</keyword>
<evidence type="ECO:0000259" key="1">
    <source>
        <dbReference type="Pfam" id="PF18765"/>
    </source>
</evidence>
<dbReference type="Proteomes" id="UP000295008">
    <property type="component" value="Unassembled WGS sequence"/>
</dbReference>
<dbReference type="RefSeq" id="WP_132012824.1">
    <property type="nucleotide sequence ID" value="NZ_SLUN01000003.1"/>
</dbReference>
<evidence type="ECO:0000313" key="2">
    <source>
        <dbReference type="EMBL" id="TCL75139.1"/>
    </source>
</evidence>
<comment type="caution">
    <text evidence="2">The sequence shown here is derived from an EMBL/GenBank/DDBJ whole genome shotgun (WGS) entry which is preliminary data.</text>
</comment>
<accession>A0A4R1S7C3</accession>
<dbReference type="EMBL" id="SLUN01000003">
    <property type="protein sequence ID" value="TCL75139.1"/>
    <property type="molecule type" value="Genomic_DNA"/>
</dbReference>
<dbReference type="SUPFAM" id="SSF81301">
    <property type="entry name" value="Nucleotidyltransferase"/>
    <property type="match status" value="1"/>
</dbReference>
<dbReference type="InterPro" id="IPR043519">
    <property type="entry name" value="NT_sf"/>
</dbReference>
<evidence type="ECO:0000313" key="3">
    <source>
        <dbReference type="Proteomes" id="UP000295008"/>
    </source>
</evidence>
<dbReference type="InterPro" id="IPR052548">
    <property type="entry name" value="Type_VII_TA_antitoxin"/>
</dbReference>
<sequence>MGKEEIVCELTRRITTQIRPRTIILFGSVAKGLDNPESDLDLLVVWDEEKTLSNRERSLKLRRLIGMIDNPLDLMTCTTEELRKALAEPNSFTSQIVKEGRVVYGRLD</sequence>
<dbReference type="PANTHER" id="PTHR33933">
    <property type="entry name" value="NUCLEOTIDYLTRANSFERASE"/>
    <property type="match status" value="1"/>
</dbReference>
<dbReference type="Gene3D" id="3.30.460.10">
    <property type="entry name" value="Beta Polymerase, domain 2"/>
    <property type="match status" value="1"/>
</dbReference>
<reference evidence="2 3" key="1">
    <citation type="submission" date="2019-03" db="EMBL/GenBank/DDBJ databases">
        <title>Genomic Encyclopedia of Type Strains, Phase IV (KMG-IV): sequencing the most valuable type-strain genomes for metagenomic binning, comparative biology and taxonomic classification.</title>
        <authorList>
            <person name="Goeker M."/>
        </authorList>
    </citation>
    <scope>NUCLEOTIDE SEQUENCE [LARGE SCALE GENOMIC DNA]</scope>
    <source>
        <strain evidence="2 3">LX-B</strain>
    </source>
</reference>
<organism evidence="2 3">
    <name type="scientific">Hydrogenispora ethanolica</name>
    <dbReference type="NCBI Taxonomy" id="1082276"/>
    <lineage>
        <taxon>Bacteria</taxon>
        <taxon>Bacillati</taxon>
        <taxon>Bacillota</taxon>
        <taxon>Hydrogenispora</taxon>
    </lineage>
</organism>
<dbReference type="InterPro" id="IPR041633">
    <property type="entry name" value="Polbeta"/>
</dbReference>
<name>A0A4R1S7C3_HYDET</name>
<proteinExistence type="predicted"/>
<dbReference type="AlphaFoldDB" id="A0A4R1S7C3"/>
<protein>
    <recommendedName>
        <fullName evidence="1">Polymerase beta nucleotidyltransferase domain-containing protein</fullName>
    </recommendedName>
</protein>
<gene>
    <name evidence="2" type="ORF">EDC14_100370</name>
</gene>
<dbReference type="Pfam" id="PF18765">
    <property type="entry name" value="Polbeta"/>
    <property type="match status" value="1"/>
</dbReference>
<dbReference type="PANTHER" id="PTHR33933:SF1">
    <property type="entry name" value="PROTEIN ADENYLYLTRANSFERASE MNTA-RELATED"/>
    <property type="match status" value="1"/>
</dbReference>
<dbReference type="CDD" id="cd05403">
    <property type="entry name" value="NT_KNTase_like"/>
    <property type="match status" value="1"/>
</dbReference>
<feature type="domain" description="Polymerase beta nucleotidyltransferase" evidence="1">
    <location>
        <begin position="16"/>
        <end position="106"/>
    </location>
</feature>